<dbReference type="PANTHER" id="PTHR16897:SF2">
    <property type="entry name" value="OS03G0226600 PROTEIN"/>
    <property type="match status" value="1"/>
</dbReference>
<gene>
    <name evidence="2" type="ORF">CHS0354_024496</name>
</gene>
<keyword evidence="3" id="KW-1185">Reference proteome</keyword>
<dbReference type="EMBL" id="JAEAOA010001453">
    <property type="protein sequence ID" value="KAK3612524.1"/>
    <property type="molecule type" value="Genomic_DNA"/>
</dbReference>
<dbReference type="AlphaFoldDB" id="A0AAE0WGC1"/>
<proteinExistence type="predicted"/>
<reference evidence="2" key="3">
    <citation type="submission" date="2023-05" db="EMBL/GenBank/DDBJ databases">
        <authorList>
            <person name="Smith C.H."/>
        </authorList>
    </citation>
    <scope>NUCLEOTIDE SEQUENCE</scope>
    <source>
        <strain evidence="2">CHS0354</strain>
        <tissue evidence="2">Mantle</tissue>
    </source>
</reference>
<dbReference type="InterPro" id="IPR022038">
    <property type="entry name" value="Ig-like_bact"/>
</dbReference>
<comment type="caution">
    <text evidence="2">The sequence shown here is derived from an EMBL/GenBank/DDBJ whole genome shotgun (WGS) entry which is preliminary data.</text>
</comment>
<organism evidence="2 3">
    <name type="scientific">Potamilus streckersoni</name>
    <dbReference type="NCBI Taxonomy" id="2493646"/>
    <lineage>
        <taxon>Eukaryota</taxon>
        <taxon>Metazoa</taxon>
        <taxon>Spiralia</taxon>
        <taxon>Lophotrochozoa</taxon>
        <taxon>Mollusca</taxon>
        <taxon>Bivalvia</taxon>
        <taxon>Autobranchia</taxon>
        <taxon>Heteroconchia</taxon>
        <taxon>Palaeoheterodonta</taxon>
        <taxon>Unionida</taxon>
        <taxon>Unionoidea</taxon>
        <taxon>Unionidae</taxon>
        <taxon>Ambleminae</taxon>
        <taxon>Lampsilini</taxon>
        <taxon>Potamilus</taxon>
    </lineage>
</organism>
<name>A0AAE0WGC1_9BIVA</name>
<evidence type="ECO:0000313" key="3">
    <source>
        <dbReference type="Proteomes" id="UP001195483"/>
    </source>
</evidence>
<dbReference type="Pfam" id="PF12245">
    <property type="entry name" value="Big_3_2"/>
    <property type="match status" value="1"/>
</dbReference>
<dbReference type="PANTHER" id="PTHR16897">
    <property type="entry name" value="OS10G0105400 PROTEIN"/>
    <property type="match status" value="1"/>
</dbReference>
<dbReference type="Proteomes" id="UP001195483">
    <property type="component" value="Unassembled WGS sequence"/>
</dbReference>
<accession>A0AAE0WGC1</accession>
<evidence type="ECO:0000259" key="1">
    <source>
        <dbReference type="Pfam" id="PF12245"/>
    </source>
</evidence>
<evidence type="ECO:0000313" key="2">
    <source>
        <dbReference type="EMBL" id="KAK3612524.1"/>
    </source>
</evidence>
<reference evidence="2" key="2">
    <citation type="journal article" date="2021" name="Genome Biol. Evol.">
        <title>Developing a high-quality reference genome for a parasitic bivalve with doubly uniparental inheritance (Bivalvia: Unionida).</title>
        <authorList>
            <person name="Smith C.H."/>
        </authorList>
    </citation>
    <scope>NUCLEOTIDE SEQUENCE</scope>
    <source>
        <strain evidence="2">CHS0354</strain>
        <tissue evidence="2">Mantle</tissue>
    </source>
</reference>
<protein>
    <recommendedName>
        <fullName evidence="1">Ig-like domain-containing protein</fullName>
    </recommendedName>
</protein>
<reference evidence="2" key="1">
    <citation type="journal article" date="2021" name="Genome Biol. Evol.">
        <title>A High-Quality Reference Genome for a Parasitic Bivalve with Doubly Uniparental Inheritance (Bivalvia: Unionida).</title>
        <authorList>
            <person name="Smith C.H."/>
        </authorList>
    </citation>
    <scope>NUCLEOTIDE SEQUENCE</scope>
    <source>
        <strain evidence="2">CHS0354</strain>
    </source>
</reference>
<sequence length="583" mass="66343">MSFVQLGGNNISGTYVHECNPGIKDPKPTNFVCEKNFTLDQWPTFVHLDRIQFTVEVENGGHVSITNFDGKPETDYVLHGLKTRYTFDVVFDYKEPTHCIEDRKSLCIKESLSIPDVTNISTFKVTWDGWYDTDSGIRKYEIEVFQLIPNGKVSDTTKLKYGEKVSVTFGPLNSSASEANMSVRNVGAYAVILITIDKAGNKKSSRRILIFDNISVVEKMNAPLRVTSASKETNYKWITSPCESIHVEWYNRFANKNHEGNGWLNSVEKVNEVDSILDDNEGERQISKKDNVHGIVRFEVGYETIYENNCSHIPFKSIPDLHSECADLNESIVDGKRLVIHLRAYDIMGKFAEDTANVTIDTSPPVIENLWLTRGDRVNISVSSVREFTNLTVEWLAYDFHSGIDYVRWRLYDNYTGHTIVHGLNHLSPQGETVSKEECQAKYMNCSRGPDCYCTLFNGCYHRHFSLRPHLSAVDGQGLRPENDKGVHEGDYFFEVEVKNTASLKTIVTIKVTIDTSPPHEGFVHEGFPDQSEVDFQQSRVIHAHWEGFFDKESGVLFYRYGFSNRCLPADFFVLSYKTNGVV</sequence>
<feature type="domain" description="Ig-like" evidence="1">
    <location>
        <begin position="121"/>
        <end position="213"/>
    </location>
</feature>